<feature type="transmembrane region" description="Helical" evidence="2">
    <location>
        <begin position="91"/>
        <end position="117"/>
    </location>
</feature>
<dbReference type="EMBL" id="BAAFSV010000003">
    <property type="protein sequence ID" value="GAB1315548.1"/>
    <property type="molecule type" value="Genomic_DNA"/>
</dbReference>
<proteinExistence type="predicted"/>
<reference evidence="3 4" key="1">
    <citation type="submission" date="2024-09" db="EMBL/GenBank/DDBJ databases">
        <title>Itraconazole resistance in Madurella fahalii resulting from another homologue of gene encoding cytochrome P450 14-alpha sterol demethylase (CYP51).</title>
        <authorList>
            <person name="Yoshioka I."/>
            <person name="Fahal A.H."/>
            <person name="Kaneko S."/>
            <person name="Yaguchi T."/>
        </authorList>
    </citation>
    <scope>NUCLEOTIDE SEQUENCE [LARGE SCALE GENOMIC DNA]</scope>
    <source>
        <strain evidence="3 4">IFM 68171</strain>
    </source>
</reference>
<keyword evidence="2" id="KW-0472">Membrane</keyword>
<dbReference type="GeneID" id="98176501"/>
<organism evidence="3 4">
    <name type="scientific">Madurella fahalii</name>
    <dbReference type="NCBI Taxonomy" id="1157608"/>
    <lineage>
        <taxon>Eukaryota</taxon>
        <taxon>Fungi</taxon>
        <taxon>Dikarya</taxon>
        <taxon>Ascomycota</taxon>
        <taxon>Pezizomycotina</taxon>
        <taxon>Sordariomycetes</taxon>
        <taxon>Sordariomycetidae</taxon>
        <taxon>Sordariales</taxon>
        <taxon>Sordariales incertae sedis</taxon>
        <taxon>Madurella</taxon>
    </lineage>
</organism>
<keyword evidence="2" id="KW-1133">Transmembrane helix</keyword>
<protein>
    <submittedName>
        <fullName evidence="3">Uncharacterized protein</fullName>
    </submittedName>
</protein>
<feature type="region of interest" description="Disordered" evidence="1">
    <location>
        <begin position="22"/>
        <end position="47"/>
    </location>
</feature>
<gene>
    <name evidence="3" type="ORF">MFIFM68171_05758</name>
</gene>
<accession>A0ABQ0GCS0</accession>
<keyword evidence="2" id="KW-0812">Transmembrane</keyword>
<evidence type="ECO:0000256" key="2">
    <source>
        <dbReference type="SAM" id="Phobius"/>
    </source>
</evidence>
<dbReference type="Proteomes" id="UP001628179">
    <property type="component" value="Unassembled WGS sequence"/>
</dbReference>
<sequence length="268" mass="27454">MKERNYLVTQVAARIPYRVDSIEDPEKPYGSDTNDEPSGDNSSTNKASLARSGSIAGFLGVEVASTAIAIAITTAITTAVTTVIATAVTTAIATAITTAITTAIATAIATISAAGLLGPISVGAAGRGASASSQGVQEIGHSAVITDVNRAVGHGRVKLIPAFGEDGAHDADPGEEGTLFVGTKGDLAGIGHGRAKGPVERLDGSGHRRYAEFGGDHIAGLIARYIRLARRNMLDCLGRAGQAQATRPADRRSGSEGCEEESRVIMFL</sequence>
<evidence type="ECO:0000313" key="4">
    <source>
        <dbReference type="Proteomes" id="UP001628179"/>
    </source>
</evidence>
<name>A0ABQ0GCS0_9PEZI</name>
<dbReference type="RefSeq" id="XP_070917279.1">
    <property type="nucleotide sequence ID" value="XM_071061178.1"/>
</dbReference>
<evidence type="ECO:0000256" key="1">
    <source>
        <dbReference type="SAM" id="MobiDB-lite"/>
    </source>
</evidence>
<comment type="caution">
    <text evidence="3">The sequence shown here is derived from an EMBL/GenBank/DDBJ whole genome shotgun (WGS) entry which is preliminary data.</text>
</comment>
<keyword evidence="4" id="KW-1185">Reference proteome</keyword>
<feature type="transmembrane region" description="Helical" evidence="2">
    <location>
        <begin position="55"/>
        <end position="85"/>
    </location>
</feature>
<evidence type="ECO:0000313" key="3">
    <source>
        <dbReference type="EMBL" id="GAB1315548.1"/>
    </source>
</evidence>